<feature type="compositionally biased region" description="Low complexity" evidence="1">
    <location>
        <begin position="76"/>
        <end position="92"/>
    </location>
</feature>
<keyword evidence="3" id="KW-1185">Reference proteome</keyword>
<evidence type="ECO:0000256" key="1">
    <source>
        <dbReference type="SAM" id="MobiDB-lite"/>
    </source>
</evidence>
<organism evidence="2 3">
    <name type="scientific">Linum trigynum</name>
    <dbReference type="NCBI Taxonomy" id="586398"/>
    <lineage>
        <taxon>Eukaryota</taxon>
        <taxon>Viridiplantae</taxon>
        <taxon>Streptophyta</taxon>
        <taxon>Embryophyta</taxon>
        <taxon>Tracheophyta</taxon>
        <taxon>Spermatophyta</taxon>
        <taxon>Magnoliopsida</taxon>
        <taxon>eudicotyledons</taxon>
        <taxon>Gunneridae</taxon>
        <taxon>Pentapetalae</taxon>
        <taxon>rosids</taxon>
        <taxon>fabids</taxon>
        <taxon>Malpighiales</taxon>
        <taxon>Linaceae</taxon>
        <taxon>Linum</taxon>
    </lineage>
</organism>
<name>A0AAV2GB63_9ROSI</name>
<dbReference type="Proteomes" id="UP001497516">
    <property type="component" value="Chromosome 8"/>
</dbReference>
<dbReference type="EMBL" id="OZ034821">
    <property type="protein sequence ID" value="CAL1406745.1"/>
    <property type="molecule type" value="Genomic_DNA"/>
</dbReference>
<reference evidence="2 3" key="1">
    <citation type="submission" date="2024-04" db="EMBL/GenBank/DDBJ databases">
        <authorList>
            <person name="Fracassetti M."/>
        </authorList>
    </citation>
    <scope>NUCLEOTIDE SEQUENCE [LARGE SCALE GENOMIC DNA]</scope>
</reference>
<feature type="compositionally biased region" description="Pro residues" evidence="1">
    <location>
        <begin position="1"/>
        <end position="14"/>
    </location>
</feature>
<evidence type="ECO:0000313" key="2">
    <source>
        <dbReference type="EMBL" id="CAL1406745.1"/>
    </source>
</evidence>
<protein>
    <submittedName>
        <fullName evidence="2">Uncharacterized protein</fullName>
    </submittedName>
</protein>
<accession>A0AAV2GB63</accession>
<dbReference type="AlphaFoldDB" id="A0AAV2GB63"/>
<proteinExistence type="predicted"/>
<feature type="region of interest" description="Disordered" evidence="1">
    <location>
        <begin position="1"/>
        <end position="92"/>
    </location>
</feature>
<evidence type="ECO:0000313" key="3">
    <source>
        <dbReference type="Proteomes" id="UP001497516"/>
    </source>
</evidence>
<sequence length="120" mass="12687">MPPSSSSPATPPPIKSLCLNPSTSATSSSSNPFNDDPGAMSPAAKYATTKKAKSPKDKGINSLIYPQSGKAASRRIPSQSLPHPQSPSIPSRSRILIPFPARFSSIPTVIPAIPYFSLRR</sequence>
<gene>
    <name evidence="2" type="ORF">LTRI10_LOCUS46452</name>
</gene>